<name>A0A0E9UB34_ANGAN</name>
<dbReference type="EMBL" id="GBXM01045531">
    <property type="protein sequence ID" value="JAH63046.1"/>
    <property type="molecule type" value="Transcribed_RNA"/>
</dbReference>
<reference evidence="1" key="2">
    <citation type="journal article" date="2015" name="Fish Shellfish Immunol.">
        <title>Early steps in the European eel (Anguilla anguilla)-Vibrio vulnificus interaction in the gills: Role of the RtxA13 toxin.</title>
        <authorList>
            <person name="Callol A."/>
            <person name="Pajuelo D."/>
            <person name="Ebbesson L."/>
            <person name="Teles M."/>
            <person name="MacKenzie S."/>
            <person name="Amaro C."/>
        </authorList>
    </citation>
    <scope>NUCLEOTIDE SEQUENCE</scope>
</reference>
<dbReference type="AlphaFoldDB" id="A0A0E9UB34"/>
<protein>
    <submittedName>
        <fullName evidence="1">Uncharacterized protein</fullName>
    </submittedName>
</protein>
<reference evidence="1" key="1">
    <citation type="submission" date="2014-11" db="EMBL/GenBank/DDBJ databases">
        <authorList>
            <person name="Amaro Gonzalez C."/>
        </authorList>
    </citation>
    <scope>NUCLEOTIDE SEQUENCE</scope>
</reference>
<evidence type="ECO:0000313" key="1">
    <source>
        <dbReference type="EMBL" id="JAH63046.1"/>
    </source>
</evidence>
<organism evidence="1">
    <name type="scientific">Anguilla anguilla</name>
    <name type="common">European freshwater eel</name>
    <name type="synonym">Muraena anguilla</name>
    <dbReference type="NCBI Taxonomy" id="7936"/>
    <lineage>
        <taxon>Eukaryota</taxon>
        <taxon>Metazoa</taxon>
        <taxon>Chordata</taxon>
        <taxon>Craniata</taxon>
        <taxon>Vertebrata</taxon>
        <taxon>Euteleostomi</taxon>
        <taxon>Actinopterygii</taxon>
        <taxon>Neopterygii</taxon>
        <taxon>Teleostei</taxon>
        <taxon>Anguilliformes</taxon>
        <taxon>Anguillidae</taxon>
        <taxon>Anguilla</taxon>
    </lineage>
</organism>
<sequence length="39" mass="4527">MNKATQRSIELNDQNAWPNFCIDTRSKRKVGGRESRATF</sequence>
<proteinExistence type="predicted"/>
<accession>A0A0E9UB34</accession>